<dbReference type="OrthoDB" id="9773738at2"/>
<dbReference type="PANTHER" id="PTHR42951:SF17">
    <property type="entry name" value="METALLO-BETA-LACTAMASE DOMAIN-CONTAINING PROTEIN"/>
    <property type="match status" value="1"/>
</dbReference>
<name>A0A6I4UX17_9SPHN</name>
<dbReference type="PANTHER" id="PTHR42951">
    <property type="entry name" value="METALLO-BETA-LACTAMASE DOMAIN-CONTAINING"/>
    <property type="match status" value="1"/>
</dbReference>
<proteinExistence type="predicted"/>
<dbReference type="SUPFAM" id="SSF56281">
    <property type="entry name" value="Metallo-hydrolase/oxidoreductase"/>
    <property type="match status" value="1"/>
</dbReference>
<dbReference type="NCBIfam" id="NF012229">
    <property type="entry name" value="bla_class_B_core"/>
    <property type="match status" value="1"/>
</dbReference>
<dbReference type="EMBL" id="WTYP01000001">
    <property type="protein sequence ID" value="MXP46439.1"/>
    <property type="molecule type" value="Genomic_DNA"/>
</dbReference>
<evidence type="ECO:0000256" key="1">
    <source>
        <dbReference type="SAM" id="SignalP"/>
    </source>
</evidence>
<dbReference type="InterPro" id="IPR050855">
    <property type="entry name" value="NDM-1-like"/>
</dbReference>
<organism evidence="3 4">
    <name type="scientific">Pontixanthobacter luteolus</name>
    <dbReference type="NCBI Taxonomy" id="295089"/>
    <lineage>
        <taxon>Bacteria</taxon>
        <taxon>Pseudomonadati</taxon>
        <taxon>Pseudomonadota</taxon>
        <taxon>Alphaproteobacteria</taxon>
        <taxon>Sphingomonadales</taxon>
        <taxon>Erythrobacteraceae</taxon>
        <taxon>Pontixanthobacter</taxon>
    </lineage>
</organism>
<dbReference type="CDD" id="cd16315">
    <property type="entry name" value="EVM-1-like_MBL-B3"/>
    <property type="match status" value="1"/>
</dbReference>
<keyword evidence="4" id="KW-1185">Reference proteome</keyword>
<feature type="chain" id="PRO_5026178759" evidence="1">
    <location>
        <begin position="24"/>
        <end position="308"/>
    </location>
</feature>
<dbReference type="AlphaFoldDB" id="A0A6I4UX17"/>
<comment type="caution">
    <text evidence="3">The sequence shown here is derived from an EMBL/GenBank/DDBJ whole genome shotgun (WGS) entry which is preliminary data.</text>
</comment>
<dbReference type="Gene3D" id="3.60.15.10">
    <property type="entry name" value="Ribonuclease Z/Hydroxyacylglutathione hydrolase-like"/>
    <property type="match status" value="1"/>
</dbReference>
<sequence length="308" mass="32375">MYAKLASLALLAGTSLLASCANASAINSPALTEIPADQAAWAAECERWDNWDKPAPPFQIHGGTYYVGTCGISAILITGDEGHILIDSGTEAGADVIAANIRSLGIDPAAIDILLHSHEHFDHVGGHATIQALTNARVVTSLEAAEVLGSGIISEDDPQYGTHEPMTPVAANTLVLDGEVITLGSLELTAIETPGHSPGALSWAWRSCEGSDCRSIVYADSLSPVSREGYKFSDHAAYLGNYRQALGRVAALDCEILLTPHPSASDMVRRIESGNGLVDPSACQRYADSINTRLDERLDSEMGAPNGG</sequence>
<dbReference type="NCBIfam" id="NF033105">
    <property type="entry name" value="bla_subclass_B3"/>
    <property type="match status" value="1"/>
</dbReference>
<dbReference type="InterPro" id="IPR001279">
    <property type="entry name" value="Metallo-B-lactamas"/>
</dbReference>
<accession>A0A6I4UX17</accession>
<keyword evidence="1" id="KW-0732">Signal</keyword>
<protein>
    <submittedName>
        <fullName evidence="3">Subclass B3 metallo-beta-lactamase</fullName>
    </submittedName>
</protein>
<dbReference type="RefSeq" id="WP_160729669.1">
    <property type="nucleotide sequence ID" value="NZ_WTYP01000001.1"/>
</dbReference>
<evidence type="ECO:0000313" key="3">
    <source>
        <dbReference type="EMBL" id="MXP46439.1"/>
    </source>
</evidence>
<evidence type="ECO:0000313" key="4">
    <source>
        <dbReference type="Proteomes" id="UP000471435"/>
    </source>
</evidence>
<feature type="domain" description="Metallo-beta-lactamase" evidence="2">
    <location>
        <begin position="71"/>
        <end position="261"/>
    </location>
</feature>
<dbReference type="InterPro" id="IPR036866">
    <property type="entry name" value="RibonucZ/Hydroxyglut_hydro"/>
</dbReference>
<dbReference type="Pfam" id="PF00753">
    <property type="entry name" value="Lactamase_B"/>
    <property type="match status" value="1"/>
</dbReference>
<evidence type="ECO:0000259" key="2">
    <source>
        <dbReference type="SMART" id="SM00849"/>
    </source>
</evidence>
<reference evidence="3 4" key="1">
    <citation type="submission" date="2019-12" db="EMBL/GenBank/DDBJ databases">
        <title>Genomic-based taxomic classification of the family Erythrobacteraceae.</title>
        <authorList>
            <person name="Xu L."/>
        </authorList>
    </citation>
    <scope>NUCLEOTIDE SEQUENCE [LARGE SCALE GENOMIC DNA]</scope>
    <source>
        <strain evidence="3 4">SW-109</strain>
    </source>
</reference>
<dbReference type="SMART" id="SM00849">
    <property type="entry name" value="Lactamase_B"/>
    <property type="match status" value="1"/>
</dbReference>
<gene>
    <name evidence="3" type="primary">bla</name>
    <name evidence="3" type="ORF">GRI43_03395</name>
</gene>
<dbReference type="PROSITE" id="PS51257">
    <property type="entry name" value="PROKAR_LIPOPROTEIN"/>
    <property type="match status" value="1"/>
</dbReference>
<feature type="signal peptide" evidence="1">
    <location>
        <begin position="1"/>
        <end position="23"/>
    </location>
</feature>
<dbReference type="Proteomes" id="UP000471435">
    <property type="component" value="Unassembled WGS sequence"/>
</dbReference>